<feature type="non-terminal residue" evidence="1">
    <location>
        <position position="1"/>
    </location>
</feature>
<sequence length="168" mass="19052">QDTLTTVQKSLENQWLSTTTQVLTHDDYGNVTSNNTRTEDSYGHYEQTVNTDYKNNEGLWLLGLPELVKNTQGHTLAATKTQTTRFEYYDDTGALKKEIVEPNHSPLTLTTEYKNNEGLWLLGLPELVKNTQGHTLAATKTQTTRFEYYDDTGALKKEIVEPNHSPLT</sequence>
<dbReference type="EMBL" id="JACCKB010000583">
    <property type="protein sequence ID" value="NYZ70520.1"/>
    <property type="molecule type" value="Genomic_DNA"/>
</dbReference>
<gene>
    <name evidence="1" type="ORF">H0A36_31410</name>
</gene>
<reference evidence="1 2" key="1">
    <citation type="submission" date="2020-07" db="EMBL/GenBank/DDBJ databases">
        <title>Endozoicomonas sp. nov., isolated from sediment.</title>
        <authorList>
            <person name="Gu T."/>
        </authorList>
    </citation>
    <scope>NUCLEOTIDE SEQUENCE [LARGE SCALE GENOMIC DNA]</scope>
    <source>
        <strain evidence="1 2">SM1973</strain>
    </source>
</reference>
<dbReference type="Proteomes" id="UP000569732">
    <property type="component" value="Unassembled WGS sequence"/>
</dbReference>
<keyword evidence="2" id="KW-1185">Reference proteome</keyword>
<organism evidence="1 2">
    <name type="scientific">Spartinivicinus marinus</name>
    <dbReference type="NCBI Taxonomy" id="2994442"/>
    <lineage>
        <taxon>Bacteria</taxon>
        <taxon>Pseudomonadati</taxon>
        <taxon>Pseudomonadota</taxon>
        <taxon>Gammaproteobacteria</taxon>
        <taxon>Oceanospirillales</taxon>
        <taxon>Zooshikellaceae</taxon>
        <taxon>Spartinivicinus</taxon>
    </lineage>
</organism>
<comment type="caution">
    <text evidence="1">The sequence shown here is derived from an EMBL/GenBank/DDBJ whole genome shotgun (WGS) entry which is preliminary data.</text>
</comment>
<dbReference type="RefSeq" id="WP_180572318.1">
    <property type="nucleotide sequence ID" value="NZ_JACCKB010000583.1"/>
</dbReference>
<dbReference type="AlphaFoldDB" id="A0A853I9G4"/>
<accession>A0A853I9G4</accession>
<name>A0A853I9G4_9GAMM</name>
<protein>
    <submittedName>
        <fullName evidence="1">Uncharacterized protein</fullName>
    </submittedName>
</protein>
<evidence type="ECO:0000313" key="1">
    <source>
        <dbReference type="EMBL" id="NYZ70520.1"/>
    </source>
</evidence>
<feature type="non-terminal residue" evidence="1">
    <location>
        <position position="168"/>
    </location>
</feature>
<proteinExistence type="predicted"/>
<evidence type="ECO:0000313" key="2">
    <source>
        <dbReference type="Proteomes" id="UP000569732"/>
    </source>
</evidence>